<gene>
    <name evidence="2" type="ORF">L207DRAFT_33041</name>
</gene>
<sequence>MAGALSGCLDAVSRGDSPGGPALSPASWPAPAPSHRTSAPARWPTALSARRQQARLLASLVVVLLVSPLIIPPTDGRCSSASYRAPKHPSSPDMRLPSHLPFTINTPTPTATRTGKAIV</sequence>
<evidence type="ECO:0000313" key="2">
    <source>
        <dbReference type="EMBL" id="PMD39927.1"/>
    </source>
</evidence>
<accession>A0A2J6RN45</accession>
<evidence type="ECO:0000313" key="3">
    <source>
        <dbReference type="Proteomes" id="UP000235786"/>
    </source>
</evidence>
<feature type="region of interest" description="Disordered" evidence="1">
    <location>
        <begin position="9"/>
        <end position="45"/>
    </location>
</feature>
<reference evidence="2 3" key="1">
    <citation type="submission" date="2016-04" db="EMBL/GenBank/DDBJ databases">
        <title>A degradative enzymes factory behind the ericoid mycorrhizal symbiosis.</title>
        <authorList>
            <consortium name="DOE Joint Genome Institute"/>
            <person name="Martino E."/>
            <person name="Morin E."/>
            <person name="Grelet G."/>
            <person name="Kuo A."/>
            <person name="Kohler A."/>
            <person name="Daghino S."/>
            <person name="Barry K."/>
            <person name="Choi C."/>
            <person name="Cichocki N."/>
            <person name="Clum A."/>
            <person name="Copeland A."/>
            <person name="Hainaut M."/>
            <person name="Haridas S."/>
            <person name="Labutti K."/>
            <person name="Lindquist E."/>
            <person name="Lipzen A."/>
            <person name="Khouja H.-R."/>
            <person name="Murat C."/>
            <person name="Ohm R."/>
            <person name="Olson A."/>
            <person name="Spatafora J."/>
            <person name="Veneault-Fourrey C."/>
            <person name="Henrissat B."/>
            <person name="Grigoriev I."/>
            <person name="Martin F."/>
            <person name="Perotto S."/>
        </authorList>
    </citation>
    <scope>NUCLEOTIDE SEQUENCE [LARGE SCALE GENOMIC DNA]</scope>
    <source>
        <strain evidence="2 3">F</strain>
    </source>
</reference>
<organism evidence="2 3">
    <name type="scientific">Hyaloscypha variabilis (strain UAMH 11265 / GT02V1 / F)</name>
    <name type="common">Meliniomyces variabilis</name>
    <dbReference type="NCBI Taxonomy" id="1149755"/>
    <lineage>
        <taxon>Eukaryota</taxon>
        <taxon>Fungi</taxon>
        <taxon>Dikarya</taxon>
        <taxon>Ascomycota</taxon>
        <taxon>Pezizomycotina</taxon>
        <taxon>Leotiomycetes</taxon>
        <taxon>Helotiales</taxon>
        <taxon>Hyaloscyphaceae</taxon>
        <taxon>Hyaloscypha</taxon>
        <taxon>Hyaloscypha variabilis</taxon>
    </lineage>
</organism>
<feature type="compositionally biased region" description="Low complexity" evidence="1">
    <location>
        <begin position="19"/>
        <end position="29"/>
    </location>
</feature>
<proteinExistence type="predicted"/>
<dbReference type="EMBL" id="KZ613946">
    <property type="protein sequence ID" value="PMD39927.1"/>
    <property type="molecule type" value="Genomic_DNA"/>
</dbReference>
<feature type="region of interest" description="Disordered" evidence="1">
    <location>
        <begin position="77"/>
        <end position="119"/>
    </location>
</feature>
<evidence type="ECO:0000256" key="1">
    <source>
        <dbReference type="SAM" id="MobiDB-lite"/>
    </source>
</evidence>
<name>A0A2J6RN45_HYAVF</name>
<keyword evidence="3" id="KW-1185">Reference proteome</keyword>
<protein>
    <submittedName>
        <fullName evidence="2">Uncharacterized protein</fullName>
    </submittedName>
</protein>
<dbReference type="AlphaFoldDB" id="A0A2J6RN45"/>
<feature type="compositionally biased region" description="Low complexity" evidence="1">
    <location>
        <begin position="101"/>
        <end position="119"/>
    </location>
</feature>
<dbReference type="Proteomes" id="UP000235786">
    <property type="component" value="Unassembled WGS sequence"/>
</dbReference>